<evidence type="ECO:0000256" key="1">
    <source>
        <dbReference type="SAM" id="Phobius"/>
    </source>
</evidence>
<dbReference type="Proteomes" id="UP001526147">
    <property type="component" value="Unassembled WGS sequence"/>
</dbReference>
<name>A0ABT3DNJ5_9BACI</name>
<reference evidence="2 3" key="1">
    <citation type="submission" date="2022-10" db="EMBL/GenBank/DDBJ databases">
        <title>Draft genome assembly of moderately radiation resistant bacterium Metabacillus halosaccharovorans.</title>
        <authorList>
            <person name="Pal S."/>
            <person name="Gopinathan A."/>
        </authorList>
    </citation>
    <scope>NUCLEOTIDE SEQUENCE [LARGE SCALE GENOMIC DNA]</scope>
    <source>
        <strain evidence="2 3">VITHBRA001</strain>
    </source>
</reference>
<keyword evidence="3" id="KW-1185">Reference proteome</keyword>
<keyword evidence="1" id="KW-0812">Transmembrane</keyword>
<gene>
    <name evidence="2" type="ORF">OIH86_22745</name>
</gene>
<comment type="caution">
    <text evidence="2">The sequence shown here is derived from an EMBL/GenBank/DDBJ whole genome shotgun (WGS) entry which is preliminary data.</text>
</comment>
<feature type="transmembrane region" description="Helical" evidence="1">
    <location>
        <begin position="41"/>
        <end position="59"/>
    </location>
</feature>
<protein>
    <submittedName>
        <fullName evidence="2">Uncharacterized protein</fullName>
    </submittedName>
</protein>
<keyword evidence="1" id="KW-1133">Transmembrane helix</keyword>
<accession>A0ABT3DNJ5</accession>
<sequence>MINEVTSTQINSKLKKVEKHNMLDFIDGDGFDQLLSFILKGLFYGVIFFCIPYFIFIMFSL</sequence>
<proteinExistence type="predicted"/>
<keyword evidence="1" id="KW-0472">Membrane</keyword>
<dbReference type="RefSeq" id="WP_264144558.1">
    <property type="nucleotide sequence ID" value="NZ_JAOYEY010000050.1"/>
</dbReference>
<dbReference type="EMBL" id="JAOYEY010000050">
    <property type="protein sequence ID" value="MCV9888474.1"/>
    <property type="molecule type" value="Genomic_DNA"/>
</dbReference>
<evidence type="ECO:0000313" key="2">
    <source>
        <dbReference type="EMBL" id="MCV9888474.1"/>
    </source>
</evidence>
<evidence type="ECO:0000313" key="3">
    <source>
        <dbReference type="Proteomes" id="UP001526147"/>
    </source>
</evidence>
<organism evidence="2 3">
    <name type="scientific">Metabacillus halosaccharovorans</name>
    <dbReference type="NCBI Taxonomy" id="930124"/>
    <lineage>
        <taxon>Bacteria</taxon>
        <taxon>Bacillati</taxon>
        <taxon>Bacillota</taxon>
        <taxon>Bacilli</taxon>
        <taxon>Bacillales</taxon>
        <taxon>Bacillaceae</taxon>
        <taxon>Metabacillus</taxon>
    </lineage>
</organism>